<name>A0ABT6X1K7_9ACTN</name>
<dbReference type="Pfam" id="PF13560">
    <property type="entry name" value="HTH_31"/>
    <property type="match status" value="1"/>
</dbReference>
<feature type="domain" description="HTH cro/C1-type" evidence="1">
    <location>
        <begin position="139"/>
        <end position="193"/>
    </location>
</feature>
<organism evidence="2 3">
    <name type="scientific">Actinoplanes sandaracinus</name>
    <dbReference type="NCBI Taxonomy" id="3045177"/>
    <lineage>
        <taxon>Bacteria</taxon>
        <taxon>Bacillati</taxon>
        <taxon>Actinomycetota</taxon>
        <taxon>Actinomycetes</taxon>
        <taxon>Micromonosporales</taxon>
        <taxon>Micromonosporaceae</taxon>
        <taxon>Actinoplanes</taxon>
    </lineage>
</organism>
<dbReference type="InterPro" id="IPR010982">
    <property type="entry name" value="Lambda_DNA-bd_dom_sf"/>
</dbReference>
<dbReference type="SMART" id="SM00530">
    <property type="entry name" value="HTH_XRE"/>
    <property type="match status" value="1"/>
</dbReference>
<evidence type="ECO:0000259" key="1">
    <source>
        <dbReference type="PROSITE" id="PS50943"/>
    </source>
</evidence>
<accession>A0ABT6X1K7</accession>
<sequence length="218" mass="23794">MNVAGRTLAPAVMEALTYWPGLVHAEQPKSVDLVVLLPFFNDLLDELPWWDGAWRVTHVEPAYPREFASDHERQRNRFTEVSVPGTLSGGAGQALPFHGRVRFEGDRLLRFQAKIGDAVVGPALSAAGTHEPHQFGAVLRKLMDSRGLSVKDVARRTSRAMSTIYAAQSGGRNPHPILVREIARALDIPEADLVAIAGVDDDLYDAAKNASEQPGGRQ</sequence>
<evidence type="ECO:0000313" key="2">
    <source>
        <dbReference type="EMBL" id="MDI6105897.1"/>
    </source>
</evidence>
<comment type="caution">
    <text evidence="2">The sequence shown here is derived from an EMBL/GenBank/DDBJ whole genome shotgun (WGS) entry which is preliminary data.</text>
</comment>
<dbReference type="CDD" id="cd00093">
    <property type="entry name" value="HTH_XRE"/>
    <property type="match status" value="1"/>
</dbReference>
<dbReference type="Gene3D" id="1.10.260.40">
    <property type="entry name" value="lambda repressor-like DNA-binding domains"/>
    <property type="match status" value="1"/>
</dbReference>
<dbReference type="SUPFAM" id="SSF47413">
    <property type="entry name" value="lambda repressor-like DNA-binding domains"/>
    <property type="match status" value="1"/>
</dbReference>
<dbReference type="EMBL" id="JASCTH010000060">
    <property type="protein sequence ID" value="MDI6105897.1"/>
    <property type="molecule type" value="Genomic_DNA"/>
</dbReference>
<dbReference type="Proteomes" id="UP001241758">
    <property type="component" value="Unassembled WGS sequence"/>
</dbReference>
<dbReference type="InterPro" id="IPR001387">
    <property type="entry name" value="Cro/C1-type_HTH"/>
</dbReference>
<dbReference type="RefSeq" id="WP_282767362.1">
    <property type="nucleotide sequence ID" value="NZ_JASCTH010000060.1"/>
</dbReference>
<reference evidence="2 3" key="1">
    <citation type="submission" date="2023-05" db="EMBL/GenBank/DDBJ databases">
        <title>Actinoplanes sp. NEAU-A12 genome sequencing.</title>
        <authorList>
            <person name="Wang Z.-S."/>
        </authorList>
    </citation>
    <scope>NUCLEOTIDE SEQUENCE [LARGE SCALE GENOMIC DNA]</scope>
    <source>
        <strain evidence="2 3">NEAU-A12</strain>
    </source>
</reference>
<dbReference type="PROSITE" id="PS50943">
    <property type="entry name" value="HTH_CROC1"/>
    <property type="match status" value="1"/>
</dbReference>
<protein>
    <submittedName>
        <fullName evidence="2">Helix-turn-helix transcriptional regulator</fullName>
    </submittedName>
</protein>
<gene>
    <name evidence="2" type="ORF">QLQ12_45735</name>
</gene>
<keyword evidence="3" id="KW-1185">Reference proteome</keyword>
<proteinExistence type="predicted"/>
<evidence type="ECO:0000313" key="3">
    <source>
        <dbReference type="Proteomes" id="UP001241758"/>
    </source>
</evidence>